<evidence type="ECO:0000256" key="2">
    <source>
        <dbReference type="PROSITE-ProRule" id="PRU00068"/>
    </source>
</evidence>
<feature type="binding site" evidence="3">
    <location>
        <position position="334"/>
    </location>
    <ligand>
        <name>Zn(2+)</name>
        <dbReference type="ChEBI" id="CHEBI:29105"/>
        <note>catalytic</note>
    </ligand>
</feature>
<feature type="binding site" evidence="3">
    <location>
        <position position="330"/>
    </location>
    <ligand>
        <name>Zn(2+)</name>
        <dbReference type="ChEBI" id="CHEBI:29105"/>
        <note>catalytic</note>
    </ligand>
</feature>
<feature type="domain" description="Disintegrin" evidence="6">
    <location>
        <begin position="404"/>
        <end position="493"/>
    </location>
</feature>
<dbReference type="Gene3D" id="3.40.390.10">
    <property type="entry name" value="Collagenase (Catalytic Domain)"/>
    <property type="match status" value="1"/>
</dbReference>
<organism evidence="8 9">
    <name type="scientific">Macrostomum lignano</name>
    <dbReference type="NCBI Taxonomy" id="282301"/>
    <lineage>
        <taxon>Eukaryota</taxon>
        <taxon>Metazoa</taxon>
        <taxon>Spiralia</taxon>
        <taxon>Lophotrochozoa</taxon>
        <taxon>Platyhelminthes</taxon>
        <taxon>Rhabditophora</taxon>
        <taxon>Macrostomorpha</taxon>
        <taxon>Macrostomida</taxon>
        <taxon>Macrostomidae</taxon>
        <taxon>Macrostomum</taxon>
    </lineage>
</organism>
<dbReference type="InterPro" id="IPR024079">
    <property type="entry name" value="MetalloPept_cat_dom_sf"/>
</dbReference>
<keyword evidence="4" id="KW-0472">Membrane</keyword>
<feature type="signal peptide" evidence="5">
    <location>
        <begin position="1"/>
        <end position="24"/>
    </location>
</feature>
<evidence type="ECO:0000259" key="7">
    <source>
        <dbReference type="PROSITE" id="PS50215"/>
    </source>
</evidence>
<comment type="caution">
    <text evidence="3">Lacks conserved residue(s) required for the propagation of feature annotation.</text>
</comment>
<sequence length="894" mass="96322">MQQRRHAQLFFLLVTVFGCPLQSAAGPSVGYFHSIDASDCEESKSVNVIIRPDNTTLTLLLKESSRDFIAPDALVDGKFFDLRHRPCYYQGGNPDNPDDNSAVATQIQGRFSATFGHNGATYEVPSQPADSPEFEAQLLPPTPFRFSCGLNVTQGHGEGSGRRRDRLRRSIAAGGRLDLNSPVDESQQTYVLLVLIGDPAFVSGTGGDFIKATERLWEIGNYINNLYKPLGVNVVTVRAQTLFSDVLGLGNNATGSKPETMLTSFMNYRMQYLTDVVHTAAHLVSGLRMTGANVGLANYGKLCQFALAGGVNSDVNMNGSAFNVAVTVAHELGHNLGMNHDPDTPFSCGCSDSQGCIMTAVGTDVNPIHFSNCSIQEYKQFSVANGLGYCMTRPPTKTALGEIAPKCGNRVLDFGEECDCGTPRFCNNTCCDPTTCKLRPGATCASGQCCNTTTCSMESRGLVCRASRGACDLPEYCNGTSEWCPEIDDYKMDGTSCATDPANASRVLAYCYQGNCVTRDARCKALFTGPDFRAAPESYSVKTKDDSGFGEGYCSYRIETYSPVKYTFVPCTTQNQRCGTLYCIGTMPDGFPTAKWKGFALNDAKSIVPINPSDHTLAYARLDLTISGYRDPGMVPDGAECGAGLMCINSECLNVTKVMTNTTTLAEVSSLPNCNGQGDVTRTGLCFCYYGFSPPDCVAVGYGGSITNLPAESGAITTSTMTTPKPTTATTRLEFTTLEQSRDDFWLYIGIGIGIAIVLVLAIVFFVWLYFWCRRNDFTPYIGGCNVPVPDASAAAKFRSSADMRSYPLDETASPEQVAVSAAGFNHSGNGGVGGGGKSYIERQYAANSYFNDDFDNSGYHSDELRNGPQAVGSAQKYEIELEVGVPGKFVKKC</sequence>
<dbReference type="OrthoDB" id="6100903at2759"/>
<keyword evidence="9" id="KW-1185">Reference proteome</keyword>
<name>A0A267H917_9PLAT</name>
<gene>
    <name evidence="8" type="ORF">BOX15_Mlig009465g1</name>
</gene>
<keyword evidence="3" id="KW-0862">Zinc</keyword>
<keyword evidence="3" id="KW-0479">Metal-binding</keyword>
<evidence type="ECO:0000256" key="4">
    <source>
        <dbReference type="SAM" id="Phobius"/>
    </source>
</evidence>
<dbReference type="CDD" id="cd04269">
    <property type="entry name" value="ZnMc_adamalysin_II_like"/>
    <property type="match status" value="1"/>
</dbReference>
<dbReference type="Gene3D" id="4.10.70.10">
    <property type="entry name" value="Disintegrin domain"/>
    <property type="match status" value="1"/>
</dbReference>
<evidence type="ECO:0000256" key="3">
    <source>
        <dbReference type="PROSITE-ProRule" id="PRU00276"/>
    </source>
</evidence>
<dbReference type="InterPro" id="IPR006586">
    <property type="entry name" value="ADAM_Cys-rich"/>
</dbReference>
<dbReference type="SUPFAM" id="SSF57552">
    <property type="entry name" value="Blood coagulation inhibitor (disintegrin)"/>
    <property type="match status" value="1"/>
</dbReference>
<dbReference type="Pfam" id="PF01421">
    <property type="entry name" value="Reprolysin"/>
    <property type="match status" value="1"/>
</dbReference>
<dbReference type="InterPro" id="IPR036436">
    <property type="entry name" value="Disintegrin_dom_sf"/>
</dbReference>
<dbReference type="PROSITE" id="PS50215">
    <property type="entry name" value="ADAM_MEPRO"/>
    <property type="match status" value="1"/>
</dbReference>
<dbReference type="Proteomes" id="UP000215902">
    <property type="component" value="Unassembled WGS sequence"/>
</dbReference>
<protein>
    <recommendedName>
        <fullName evidence="10">Disintegrin domain-containing protein</fullName>
    </recommendedName>
</protein>
<accession>A0A267H917</accession>
<dbReference type="SMART" id="SM00608">
    <property type="entry name" value="ACR"/>
    <property type="match status" value="1"/>
</dbReference>
<evidence type="ECO:0008006" key="10">
    <source>
        <dbReference type="Google" id="ProtNLM"/>
    </source>
</evidence>
<feature type="chain" id="PRO_5012492713" description="Disintegrin domain-containing protein" evidence="5">
    <location>
        <begin position="25"/>
        <end position="894"/>
    </location>
</feature>
<dbReference type="EMBL" id="NIVC01000001">
    <property type="protein sequence ID" value="PAA94773.1"/>
    <property type="molecule type" value="Genomic_DNA"/>
</dbReference>
<feature type="domain" description="Peptidase M12B" evidence="7">
    <location>
        <begin position="189"/>
        <end position="394"/>
    </location>
</feature>
<dbReference type="SMART" id="SM00050">
    <property type="entry name" value="DISIN"/>
    <property type="match status" value="1"/>
</dbReference>
<dbReference type="GO" id="GO:0004222">
    <property type="term" value="F:metalloendopeptidase activity"/>
    <property type="evidence" value="ECO:0007669"/>
    <property type="project" value="InterPro"/>
</dbReference>
<evidence type="ECO:0000313" key="9">
    <source>
        <dbReference type="Proteomes" id="UP000215902"/>
    </source>
</evidence>
<dbReference type="FunFam" id="4.10.70.10:FF:000001">
    <property type="entry name" value="Disintegrin and metalloproteinase domain-containing protein 22"/>
    <property type="match status" value="1"/>
</dbReference>
<dbReference type="GO" id="GO:0006508">
    <property type="term" value="P:proteolysis"/>
    <property type="evidence" value="ECO:0007669"/>
    <property type="project" value="InterPro"/>
</dbReference>
<dbReference type="InterPro" id="IPR001762">
    <property type="entry name" value="Disintegrin_dom"/>
</dbReference>
<dbReference type="STRING" id="282301.A0A267H917"/>
<dbReference type="Pfam" id="PF00200">
    <property type="entry name" value="Disintegrin"/>
    <property type="match status" value="1"/>
</dbReference>
<keyword evidence="1 2" id="KW-1015">Disulfide bond</keyword>
<evidence type="ECO:0000259" key="6">
    <source>
        <dbReference type="PROSITE" id="PS50214"/>
    </source>
</evidence>
<keyword evidence="4" id="KW-1133">Transmembrane helix</keyword>
<keyword evidence="5" id="KW-0732">Signal</keyword>
<dbReference type="Pfam" id="PF08516">
    <property type="entry name" value="ADAM_CR"/>
    <property type="match status" value="1"/>
</dbReference>
<evidence type="ECO:0000256" key="1">
    <source>
        <dbReference type="ARBA" id="ARBA00023157"/>
    </source>
</evidence>
<dbReference type="PANTHER" id="PTHR11905">
    <property type="entry name" value="ADAM A DISINTEGRIN AND METALLOPROTEASE DOMAIN"/>
    <property type="match status" value="1"/>
</dbReference>
<proteinExistence type="predicted"/>
<feature type="active site" evidence="3">
    <location>
        <position position="331"/>
    </location>
</feature>
<dbReference type="SUPFAM" id="SSF55486">
    <property type="entry name" value="Metalloproteases ('zincins'), catalytic domain"/>
    <property type="match status" value="1"/>
</dbReference>
<dbReference type="GO" id="GO:0046872">
    <property type="term" value="F:metal ion binding"/>
    <property type="evidence" value="ECO:0007669"/>
    <property type="project" value="UniProtKB-KW"/>
</dbReference>
<dbReference type="PROSITE" id="PS50214">
    <property type="entry name" value="DISINTEGRIN_2"/>
    <property type="match status" value="1"/>
</dbReference>
<dbReference type="AlphaFoldDB" id="A0A267H917"/>
<evidence type="ECO:0000313" key="8">
    <source>
        <dbReference type="EMBL" id="PAA94773.1"/>
    </source>
</evidence>
<evidence type="ECO:0000256" key="5">
    <source>
        <dbReference type="SAM" id="SignalP"/>
    </source>
</evidence>
<comment type="caution">
    <text evidence="8">The sequence shown here is derived from an EMBL/GenBank/DDBJ whole genome shotgun (WGS) entry which is preliminary data.</text>
</comment>
<keyword evidence="4" id="KW-0812">Transmembrane</keyword>
<reference evidence="8 9" key="1">
    <citation type="submission" date="2017-06" db="EMBL/GenBank/DDBJ databases">
        <title>A platform for efficient transgenesis in Macrostomum lignano, a flatworm model organism for stem cell research.</title>
        <authorList>
            <person name="Berezikov E."/>
        </authorList>
    </citation>
    <scope>NUCLEOTIDE SEQUENCE [LARGE SCALE GENOMIC DNA]</scope>
    <source>
        <strain evidence="8">DV1</strain>
        <tissue evidence="8">Whole organism</tissue>
    </source>
</reference>
<feature type="disulfide bond" evidence="2">
    <location>
        <begin position="464"/>
        <end position="484"/>
    </location>
</feature>
<feature type="transmembrane region" description="Helical" evidence="4">
    <location>
        <begin position="745"/>
        <end position="771"/>
    </location>
</feature>
<dbReference type="InterPro" id="IPR034027">
    <property type="entry name" value="Reprolysin_adamalysin"/>
</dbReference>
<dbReference type="PROSITE" id="PS51257">
    <property type="entry name" value="PROKAR_LIPOPROTEIN"/>
    <property type="match status" value="1"/>
</dbReference>
<dbReference type="InterPro" id="IPR001590">
    <property type="entry name" value="Peptidase_M12B"/>
</dbReference>
<dbReference type="PANTHER" id="PTHR11905:SF159">
    <property type="entry name" value="ADAM METALLOPROTEASE"/>
    <property type="match status" value="1"/>
</dbReference>
<feature type="binding site" evidence="3">
    <location>
        <position position="340"/>
    </location>
    <ligand>
        <name>Zn(2+)</name>
        <dbReference type="ChEBI" id="CHEBI:29105"/>
        <note>catalytic</note>
    </ligand>
</feature>